<dbReference type="EMBL" id="MLFT02000008">
    <property type="protein sequence ID" value="PHT41495.1"/>
    <property type="molecule type" value="Genomic_DNA"/>
</dbReference>
<protein>
    <recommendedName>
        <fullName evidence="1">Fatty acyl-CoA reductase</fullName>
        <ecNumber evidence="1">1.2.1.84</ecNumber>
    </recommendedName>
</protein>
<comment type="caution">
    <text evidence="3">The sequence shown here is derived from an EMBL/GenBank/DDBJ whole genome shotgun (WGS) entry which is preliminary data.</text>
</comment>
<gene>
    <name evidence="3" type="ORF">CQW23_20349</name>
</gene>
<dbReference type="PANTHER" id="PTHR11011:SF86">
    <property type="entry name" value="FATTY ACYL-COA REDUCTASE"/>
    <property type="match status" value="1"/>
</dbReference>
<keyword evidence="1" id="KW-0443">Lipid metabolism</keyword>
<evidence type="ECO:0000313" key="4">
    <source>
        <dbReference type="Proteomes" id="UP000224567"/>
    </source>
</evidence>
<feature type="transmembrane region" description="Helical" evidence="1">
    <location>
        <begin position="740"/>
        <end position="764"/>
    </location>
</feature>
<dbReference type="GO" id="GO:0035336">
    <property type="term" value="P:long-chain fatty-acyl-CoA metabolic process"/>
    <property type="evidence" value="ECO:0007669"/>
    <property type="project" value="TreeGrafter"/>
</dbReference>
<dbReference type="Gene3D" id="3.40.50.720">
    <property type="entry name" value="NAD(P)-binding Rossmann-like Domain"/>
    <property type="match status" value="1"/>
</dbReference>
<dbReference type="SUPFAM" id="SSF51735">
    <property type="entry name" value="NAD(P)-binding Rossmann-fold domains"/>
    <property type="match status" value="1"/>
</dbReference>
<dbReference type="EC" id="1.2.1.84" evidence="1"/>
<organism evidence="3 4">
    <name type="scientific">Capsicum baccatum</name>
    <name type="common">Peruvian pepper</name>
    <dbReference type="NCBI Taxonomy" id="33114"/>
    <lineage>
        <taxon>Eukaryota</taxon>
        <taxon>Viridiplantae</taxon>
        <taxon>Streptophyta</taxon>
        <taxon>Embryophyta</taxon>
        <taxon>Tracheophyta</taxon>
        <taxon>Spermatophyta</taxon>
        <taxon>Magnoliopsida</taxon>
        <taxon>eudicotyledons</taxon>
        <taxon>Gunneridae</taxon>
        <taxon>Pentapetalae</taxon>
        <taxon>asterids</taxon>
        <taxon>lamiids</taxon>
        <taxon>Solanales</taxon>
        <taxon>Solanaceae</taxon>
        <taxon>Solanoideae</taxon>
        <taxon>Capsiceae</taxon>
        <taxon>Capsicum</taxon>
    </lineage>
</organism>
<comment type="catalytic activity">
    <reaction evidence="1">
        <text>a long-chain fatty acyl-CoA + 2 NADPH + 2 H(+) = a long-chain primary fatty alcohol + 2 NADP(+) + CoA</text>
        <dbReference type="Rhea" id="RHEA:52716"/>
        <dbReference type="ChEBI" id="CHEBI:15378"/>
        <dbReference type="ChEBI" id="CHEBI:57287"/>
        <dbReference type="ChEBI" id="CHEBI:57783"/>
        <dbReference type="ChEBI" id="CHEBI:58349"/>
        <dbReference type="ChEBI" id="CHEBI:77396"/>
        <dbReference type="ChEBI" id="CHEBI:83139"/>
        <dbReference type="EC" id="1.2.1.84"/>
    </reaction>
</comment>
<keyword evidence="1" id="KW-1133">Transmembrane helix</keyword>
<dbReference type="Pfam" id="PF07993">
    <property type="entry name" value="NAD_binding_4"/>
    <property type="match status" value="1"/>
</dbReference>
<dbReference type="OrthoDB" id="429813at2759"/>
<dbReference type="GO" id="GO:0010345">
    <property type="term" value="P:suberin biosynthetic process"/>
    <property type="evidence" value="ECO:0007669"/>
    <property type="project" value="TreeGrafter"/>
</dbReference>
<dbReference type="InterPro" id="IPR013120">
    <property type="entry name" value="FAR_NAD-bd"/>
</dbReference>
<keyword evidence="1" id="KW-0812">Transmembrane</keyword>
<keyword evidence="1" id="KW-0472">Membrane</keyword>
<feature type="domain" description="Thioester reductase (TE)" evidence="2">
    <location>
        <begin position="18"/>
        <end position="317"/>
    </location>
</feature>
<accession>A0A2G2W8D4</accession>
<keyword evidence="1" id="KW-0560">Oxidoreductase</keyword>
<dbReference type="InterPro" id="IPR036291">
    <property type="entry name" value="NAD(P)-bd_dom_sf"/>
</dbReference>
<dbReference type="Proteomes" id="UP000224567">
    <property type="component" value="Unassembled WGS sequence"/>
</dbReference>
<evidence type="ECO:0000313" key="3">
    <source>
        <dbReference type="EMBL" id="PHT41495.1"/>
    </source>
</evidence>
<dbReference type="PANTHER" id="PTHR11011">
    <property type="entry name" value="MALE STERILITY PROTEIN 2-RELATED"/>
    <property type="match status" value="1"/>
</dbReference>
<reference evidence="3 4" key="1">
    <citation type="journal article" date="2017" name="Genome Biol.">
        <title>New reference genome sequences of hot pepper reveal the massive evolution of plant disease-resistance genes by retroduplication.</title>
        <authorList>
            <person name="Kim S."/>
            <person name="Park J."/>
            <person name="Yeom S.I."/>
            <person name="Kim Y.M."/>
            <person name="Seo E."/>
            <person name="Kim K.T."/>
            <person name="Kim M.S."/>
            <person name="Lee J.M."/>
            <person name="Cheong K."/>
            <person name="Shin H.S."/>
            <person name="Kim S.B."/>
            <person name="Han K."/>
            <person name="Lee J."/>
            <person name="Park M."/>
            <person name="Lee H.A."/>
            <person name="Lee H.Y."/>
            <person name="Lee Y."/>
            <person name="Oh S."/>
            <person name="Lee J.H."/>
            <person name="Choi E."/>
            <person name="Choi E."/>
            <person name="Lee S.E."/>
            <person name="Jeon J."/>
            <person name="Kim H."/>
            <person name="Choi G."/>
            <person name="Song H."/>
            <person name="Lee J."/>
            <person name="Lee S.C."/>
            <person name="Kwon J.K."/>
            <person name="Lee H.Y."/>
            <person name="Koo N."/>
            <person name="Hong Y."/>
            <person name="Kim R.W."/>
            <person name="Kang W.H."/>
            <person name="Huh J.H."/>
            <person name="Kang B.C."/>
            <person name="Yang T.J."/>
            <person name="Lee Y.H."/>
            <person name="Bennetzen J.L."/>
            <person name="Choi D."/>
        </authorList>
    </citation>
    <scope>NUCLEOTIDE SEQUENCE [LARGE SCALE GENOMIC DNA]</scope>
    <source>
        <strain evidence="4">cv. PBC81</strain>
    </source>
</reference>
<keyword evidence="1" id="KW-0444">Lipid biosynthesis</keyword>
<name>A0A2G2W8D4_CAPBA</name>
<comment type="function">
    <text evidence="1">Catalyzes the reduction of fatty acyl-CoA to fatty alcohols.</text>
</comment>
<comment type="similarity">
    <text evidence="1">Belongs to the fatty acyl-CoA reductase family.</text>
</comment>
<dbReference type="InterPro" id="IPR026055">
    <property type="entry name" value="FAR"/>
</dbReference>
<keyword evidence="4" id="KW-1185">Reference proteome</keyword>
<reference evidence="4" key="2">
    <citation type="journal article" date="2017" name="J. Anim. Genet.">
        <title>Multiple reference genome sequences of hot pepper reveal the massive evolution of plant disease resistance genes by retroduplication.</title>
        <authorList>
            <person name="Kim S."/>
            <person name="Park J."/>
            <person name="Yeom S.-I."/>
            <person name="Kim Y.-M."/>
            <person name="Seo E."/>
            <person name="Kim K.-T."/>
            <person name="Kim M.-S."/>
            <person name="Lee J.M."/>
            <person name="Cheong K."/>
            <person name="Shin H.-S."/>
            <person name="Kim S.-B."/>
            <person name="Han K."/>
            <person name="Lee J."/>
            <person name="Park M."/>
            <person name="Lee H.-A."/>
            <person name="Lee H.-Y."/>
            <person name="Lee Y."/>
            <person name="Oh S."/>
            <person name="Lee J.H."/>
            <person name="Choi E."/>
            <person name="Choi E."/>
            <person name="Lee S.E."/>
            <person name="Jeon J."/>
            <person name="Kim H."/>
            <person name="Choi G."/>
            <person name="Song H."/>
            <person name="Lee J."/>
            <person name="Lee S.-C."/>
            <person name="Kwon J.-K."/>
            <person name="Lee H.-Y."/>
            <person name="Koo N."/>
            <person name="Hong Y."/>
            <person name="Kim R.W."/>
            <person name="Kang W.-H."/>
            <person name="Huh J.H."/>
            <person name="Kang B.-C."/>
            <person name="Yang T.-J."/>
            <person name="Lee Y.-H."/>
            <person name="Bennetzen J.L."/>
            <person name="Choi D."/>
        </authorList>
    </citation>
    <scope>NUCLEOTIDE SEQUENCE [LARGE SCALE GENOMIC DNA]</scope>
    <source>
        <strain evidence="4">cv. PBC81</strain>
    </source>
</reference>
<evidence type="ECO:0000259" key="2">
    <source>
        <dbReference type="Pfam" id="PF07993"/>
    </source>
</evidence>
<dbReference type="AlphaFoldDB" id="A0A2G2W8D4"/>
<sequence length="877" mass="99125">MDSSYIDLQFLQGKTIFITGVTGYLAKILSEKILRVQPNVKKLYLLIRAPDSDSAKQRFNNEVLKTDLFRVLREKLGANLQGFIQDKVFPVPGDIACDSLGINSELKDDMCREIDIIVNTAATTRFDERYDTAISINVLGAMHVVEFSKQCSKLKMLLHVSTAYVCGEKAGLILEKPLNYGETLNGGSRLDIDAEKKLAEETLKGLQDRNATEKETTVAMRVLGIERARLHGWPNTYSFTKAMGEMLLGHLKEDLQLIILRPTIILSTYKEPFPGWIEGFKTVDAFIVNYGKGKLNVGMCDRGSIIDVIPADMVVNTVIAAMAVHQNPSSHTVVYHSSSSRRNQLLVGDITQFFVDYFKKFPWIDERGNPVKVKEFRFLNSMASLHKYIAIRYMPLVKDIVVQSQERTKRMLSSIFHVQSVLQEEMQLDSTSIDTLENSDAINITFVSESAYVDSNTEVADMGPLEFDCKVFDRLLKRDISAEFPSPSAPIGSLPPVLSINDYKWVDTGQLRDSFDMRQYNQIKLLGCAPLLINALTFSSDAPKLFDKIAERSRCFSMFVERCTIDQFRHVEANCKRNISVERYILETANNFSGNSRSYICPLSYSMARATILSLLIELSSSKRLEPGLPLLLPFNFGCKNGNFTRQINLELVICRPARILEWIDSLKGSMSLSPPQEQVEGILLVVDKIEGSSDYDYDSWVVYVPKGKFLSSISPTDLKYWEKYTGLDSVKEWRKHLDILLPMLAPIVTLYSIWVTYGAYIVACCVDSKIIKATVLHDEMVVQEIKSNIVLCTTKIQEFCNEYTLLEADFVLVVGRTWLEVFNVFPLVLSSSLSKELFGDYLVRCGCILWFEKQKEGSMLEVALDNEALEKILLGC</sequence>
<keyword evidence="1" id="KW-0521">NADP</keyword>
<dbReference type="CDD" id="cd05236">
    <property type="entry name" value="FAR-N_SDR_e"/>
    <property type="match status" value="1"/>
</dbReference>
<dbReference type="GO" id="GO:0080019">
    <property type="term" value="F:alcohol-forming very long-chain fatty acyl-CoA reductase activity"/>
    <property type="evidence" value="ECO:0007669"/>
    <property type="project" value="InterPro"/>
</dbReference>
<dbReference type="STRING" id="33114.A0A2G2W8D4"/>
<evidence type="ECO:0000256" key="1">
    <source>
        <dbReference type="RuleBase" id="RU363097"/>
    </source>
</evidence>
<dbReference type="GO" id="GO:0102965">
    <property type="term" value="F:alcohol-forming long-chain fatty acyl-CoA reductase activity"/>
    <property type="evidence" value="ECO:0007669"/>
    <property type="project" value="UniProtKB-EC"/>
</dbReference>
<proteinExistence type="inferred from homology"/>